<protein>
    <submittedName>
        <fullName evidence="1">Uncharacterized protein</fullName>
    </submittedName>
</protein>
<evidence type="ECO:0000313" key="2">
    <source>
        <dbReference type="Proteomes" id="UP000308549"/>
    </source>
</evidence>
<gene>
    <name evidence="1" type="ORF">B0A50_04476</name>
</gene>
<keyword evidence="2" id="KW-1185">Reference proteome</keyword>
<proteinExistence type="predicted"/>
<dbReference type="AlphaFoldDB" id="A0A4V5N4B9"/>
<comment type="caution">
    <text evidence="1">The sequence shown here is derived from an EMBL/GenBank/DDBJ whole genome shotgun (WGS) entry which is preliminary data.</text>
</comment>
<evidence type="ECO:0000313" key="1">
    <source>
        <dbReference type="EMBL" id="TKA27139.1"/>
    </source>
</evidence>
<accession>A0A4V5N4B9</accession>
<name>A0A4V5N4B9_9PEZI</name>
<organism evidence="1 2">
    <name type="scientific">Salinomyces thailandicus</name>
    <dbReference type="NCBI Taxonomy" id="706561"/>
    <lineage>
        <taxon>Eukaryota</taxon>
        <taxon>Fungi</taxon>
        <taxon>Dikarya</taxon>
        <taxon>Ascomycota</taxon>
        <taxon>Pezizomycotina</taxon>
        <taxon>Dothideomycetes</taxon>
        <taxon>Dothideomycetidae</taxon>
        <taxon>Mycosphaerellales</taxon>
        <taxon>Teratosphaeriaceae</taxon>
        <taxon>Salinomyces</taxon>
    </lineage>
</organism>
<dbReference type="Proteomes" id="UP000308549">
    <property type="component" value="Unassembled WGS sequence"/>
</dbReference>
<dbReference type="EMBL" id="NAJL01000024">
    <property type="protein sequence ID" value="TKA27139.1"/>
    <property type="molecule type" value="Genomic_DNA"/>
</dbReference>
<sequence length="68" mass="7400">MCVVYTDTARTRYYNTGEGKTYARYRYDSEPCSLAAGTAAATPKKGRRTMANADSKITALKAELAAAR</sequence>
<reference evidence="1 2" key="1">
    <citation type="submission" date="2017-03" db="EMBL/GenBank/DDBJ databases">
        <title>Genomes of endolithic fungi from Antarctica.</title>
        <authorList>
            <person name="Coleine C."/>
            <person name="Masonjones S."/>
            <person name="Stajich J.E."/>
        </authorList>
    </citation>
    <scope>NUCLEOTIDE SEQUENCE [LARGE SCALE GENOMIC DNA]</scope>
    <source>
        <strain evidence="1 2">CCFEE 6315</strain>
    </source>
</reference>